<evidence type="ECO:0000313" key="11">
    <source>
        <dbReference type="EMBL" id="TRY92765.1"/>
    </source>
</evidence>
<feature type="chain" id="PRO_5021755811" description="Cysteine and tyrosine-rich protein 1" evidence="10">
    <location>
        <begin position="26"/>
        <end position="157"/>
    </location>
</feature>
<dbReference type="PANTHER" id="PTHR38490:SF1">
    <property type="entry name" value="CYSTEINE AND TYROSINE-RICH PROTEIN 1"/>
    <property type="match status" value="1"/>
</dbReference>
<reference evidence="11 12" key="1">
    <citation type="journal article" date="2019" name="Sci. Data">
        <title>Hybrid genome assembly and annotation of Danionella translucida.</title>
        <authorList>
            <person name="Kadobianskyi M."/>
            <person name="Schulze L."/>
            <person name="Schuelke M."/>
            <person name="Judkewitz B."/>
        </authorList>
    </citation>
    <scope>NUCLEOTIDE SEQUENCE [LARGE SCALE GENOMIC DNA]</scope>
    <source>
        <strain evidence="11 12">Bolton</strain>
    </source>
</reference>
<evidence type="ECO:0000256" key="5">
    <source>
        <dbReference type="ARBA" id="ARBA00022729"/>
    </source>
</evidence>
<evidence type="ECO:0000256" key="6">
    <source>
        <dbReference type="ARBA" id="ARBA00022989"/>
    </source>
</evidence>
<dbReference type="PANTHER" id="PTHR38490">
    <property type="entry name" value="CYSTEINE AND TYROSINE-RICH PROTEIN 1"/>
    <property type="match status" value="1"/>
</dbReference>
<comment type="similarity">
    <text evidence="2">Belongs to the CYYR1 family.</text>
</comment>
<evidence type="ECO:0000256" key="8">
    <source>
        <dbReference type="SAM" id="MobiDB-lite"/>
    </source>
</evidence>
<dbReference type="Pfam" id="PF10873">
    <property type="entry name" value="CYYR1"/>
    <property type="match status" value="1"/>
</dbReference>
<keyword evidence="6 9" id="KW-1133">Transmembrane helix</keyword>
<keyword evidence="12" id="KW-1185">Reference proteome</keyword>
<dbReference type="Proteomes" id="UP000316079">
    <property type="component" value="Unassembled WGS sequence"/>
</dbReference>
<protein>
    <recommendedName>
        <fullName evidence="3">Cysteine and tyrosine-rich protein 1</fullName>
    </recommendedName>
</protein>
<proteinExistence type="inferred from homology"/>
<dbReference type="EMBL" id="SRMA01025597">
    <property type="protein sequence ID" value="TRY92765.1"/>
    <property type="molecule type" value="Genomic_DNA"/>
</dbReference>
<sequence>MSFWSLMGFLATPLTLLIFFCDGDGDDCVAVGAEAQCTSCVEYCCGGAPPFCCSYYAYAGDVLSGTAISGIVFGVVFLMGAVAAISLCLCVCVKNGRGARVGIFTTSYISTVSQGYPGPPPYSCDHEMSLHPPPYTPTPQRDLNCSPPPPYPGFNPK</sequence>
<keyword evidence="4 9" id="KW-0812">Transmembrane</keyword>
<evidence type="ECO:0000256" key="10">
    <source>
        <dbReference type="SAM" id="SignalP"/>
    </source>
</evidence>
<dbReference type="OrthoDB" id="8920103at2759"/>
<evidence type="ECO:0000256" key="7">
    <source>
        <dbReference type="ARBA" id="ARBA00023136"/>
    </source>
</evidence>
<evidence type="ECO:0000256" key="4">
    <source>
        <dbReference type="ARBA" id="ARBA00022692"/>
    </source>
</evidence>
<dbReference type="STRING" id="623744.A0A553QS22"/>
<evidence type="ECO:0000256" key="9">
    <source>
        <dbReference type="SAM" id="Phobius"/>
    </source>
</evidence>
<organism evidence="11 12">
    <name type="scientific">Danionella cerebrum</name>
    <dbReference type="NCBI Taxonomy" id="2873325"/>
    <lineage>
        <taxon>Eukaryota</taxon>
        <taxon>Metazoa</taxon>
        <taxon>Chordata</taxon>
        <taxon>Craniata</taxon>
        <taxon>Vertebrata</taxon>
        <taxon>Euteleostomi</taxon>
        <taxon>Actinopterygii</taxon>
        <taxon>Neopterygii</taxon>
        <taxon>Teleostei</taxon>
        <taxon>Ostariophysi</taxon>
        <taxon>Cypriniformes</taxon>
        <taxon>Danionidae</taxon>
        <taxon>Danioninae</taxon>
        <taxon>Danionella</taxon>
    </lineage>
</organism>
<name>A0A553QS22_9TELE</name>
<feature type="transmembrane region" description="Helical" evidence="9">
    <location>
        <begin position="71"/>
        <end position="93"/>
    </location>
</feature>
<evidence type="ECO:0000256" key="1">
    <source>
        <dbReference type="ARBA" id="ARBA00004479"/>
    </source>
</evidence>
<evidence type="ECO:0000313" key="12">
    <source>
        <dbReference type="Proteomes" id="UP000316079"/>
    </source>
</evidence>
<dbReference type="AlphaFoldDB" id="A0A553QS22"/>
<accession>A0A553QS22</accession>
<dbReference type="InterPro" id="IPR022640">
    <property type="entry name" value="CYYR1"/>
</dbReference>
<keyword evidence="7 9" id="KW-0472">Membrane</keyword>
<comment type="caution">
    <text evidence="11">The sequence shown here is derived from an EMBL/GenBank/DDBJ whole genome shotgun (WGS) entry which is preliminary data.</text>
</comment>
<comment type="subcellular location">
    <subcellularLocation>
        <location evidence="1">Membrane</location>
        <topology evidence="1">Single-pass type I membrane protein</topology>
    </subcellularLocation>
</comment>
<feature type="signal peptide" evidence="10">
    <location>
        <begin position="1"/>
        <end position="25"/>
    </location>
</feature>
<evidence type="ECO:0000256" key="2">
    <source>
        <dbReference type="ARBA" id="ARBA00009401"/>
    </source>
</evidence>
<keyword evidence="5 10" id="KW-0732">Signal</keyword>
<dbReference type="GO" id="GO:0016020">
    <property type="term" value="C:membrane"/>
    <property type="evidence" value="ECO:0007669"/>
    <property type="project" value="UniProtKB-SubCell"/>
</dbReference>
<gene>
    <name evidence="11" type="ORF">DNTS_024843</name>
</gene>
<feature type="compositionally biased region" description="Pro residues" evidence="8">
    <location>
        <begin position="146"/>
        <end position="157"/>
    </location>
</feature>
<feature type="region of interest" description="Disordered" evidence="8">
    <location>
        <begin position="131"/>
        <end position="157"/>
    </location>
</feature>
<evidence type="ECO:0000256" key="3">
    <source>
        <dbReference type="ARBA" id="ARBA00016494"/>
    </source>
</evidence>